<dbReference type="EMBL" id="JRMW01000043">
    <property type="protein sequence ID" value="KGF03058.1"/>
    <property type="molecule type" value="Genomic_DNA"/>
</dbReference>
<organism evidence="1 2">
    <name type="scientific">Anaerococcus lactolyticus S7-1-13</name>
    <dbReference type="NCBI Taxonomy" id="1284686"/>
    <lineage>
        <taxon>Bacteria</taxon>
        <taxon>Bacillati</taxon>
        <taxon>Bacillota</taxon>
        <taxon>Tissierellia</taxon>
        <taxon>Tissierellales</taxon>
        <taxon>Peptoniphilaceae</taxon>
        <taxon>Anaerococcus</taxon>
    </lineage>
</organism>
<gene>
    <name evidence="1" type="ORF">HMPREF1630_08695</name>
</gene>
<sequence>MENFKKYTIEDLSPEPLFIVDISWNNKGLKVSLESESGLDKIGILFDETVYLYQDTAEFCKPSWDIDSESDYYPFYYSEKSDMIDRLKEDVDHVRDDEIIHFVIIGLDDVVDVLTTDLPKIFKL</sequence>
<accession>A0A095WZL2</accession>
<comment type="caution">
    <text evidence="1">The sequence shown here is derived from an EMBL/GenBank/DDBJ whole genome shotgun (WGS) entry which is preliminary data.</text>
</comment>
<reference evidence="1 2" key="1">
    <citation type="submission" date="2014-07" db="EMBL/GenBank/DDBJ databases">
        <authorList>
            <person name="McCorrison J."/>
            <person name="Sanka R."/>
            <person name="Torralba M."/>
            <person name="Gillis M."/>
            <person name="Haft D.H."/>
            <person name="Methe B."/>
            <person name="Sutton G."/>
            <person name="Nelson K.E."/>
        </authorList>
    </citation>
    <scope>NUCLEOTIDE SEQUENCE [LARGE SCALE GENOMIC DNA]</scope>
    <source>
        <strain evidence="1 2">S7-1-13</strain>
    </source>
</reference>
<name>A0A095WZL2_9FIRM</name>
<dbReference type="eggNOG" id="ENOG5034C3R">
    <property type="taxonomic scope" value="Bacteria"/>
</dbReference>
<dbReference type="AlphaFoldDB" id="A0A095WZL2"/>
<evidence type="ECO:0000313" key="1">
    <source>
        <dbReference type="EMBL" id="KGF03058.1"/>
    </source>
</evidence>
<dbReference type="OrthoDB" id="1711176at2"/>
<dbReference type="Proteomes" id="UP000029579">
    <property type="component" value="Unassembled WGS sequence"/>
</dbReference>
<proteinExistence type="predicted"/>
<evidence type="ECO:0000313" key="2">
    <source>
        <dbReference type="Proteomes" id="UP000029579"/>
    </source>
</evidence>
<dbReference type="RefSeq" id="WP_037328739.1">
    <property type="nucleotide sequence ID" value="NZ_JRMW01000043.1"/>
</dbReference>
<protein>
    <submittedName>
        <fullName evidence="1">Uncharacterized protein</fullName>
    </submittedName>
</protein>